<sequence length="101" mass="10608">MKTSVTMLVALGVLVSQFYVGAASAQTADQTTDNVAVEPLLTDLVHADAQAVSSSVKQAADNELLDWVNDIKVSLSLPAMVRSAADYASEMLPSLTGQQPE</sequence>
<evidence type="ECO:0000313" key="2">
    <source>
        <dbReference type="EMBL" id="PWW11837.1"/>
    </source>
</evidence>
<proteinExistence type="predicted"/>
<reference evidence="2 3" key="1">
    <citation type="submission" date="2018-05" db="EMBL/GenBank/DDBJ databases">
        <title>Freshwater and sediment microbial communities from various areas in North America, analyzing microbe dynamics in response to fracking.</title>
        <authorList>
            <person name="Lamendella R."/>
        </authorList>
    </citation>
    <scope>NUCLEOTIDE SEQUENCE [LARGE SCALE GENOMIC DNA]</scope>
    <source>
        <strain evidence="2 3">125B1</strain>
    </source>
</reference>
<dbReference type="AlphaFoldDB" id="A0A317Q6L1"/>
<dbReference type="RefSeq" id="WP_110076182.1">
    <property type="nucleotide sequence ID" value="NZ_QGTT01000010.1"/>
</dbReference>
<feature type="chain" id="PRO_5016455189" evidence="1">
    <location>
        <begin position="26"/>
        <end position="101"/>
    </location>
</feature>
<evidence type="ECO:0000313" key="3">
    <source>
        <dbReference type="Proteomes" id="UP000246964"/>
    </source>
</evidence>
<feature type="signal peptide" evidence="1">
    <location>
        <begin position="1"/>
        <end position="25"/>
    </location>
</feature>
<comment type="caution">
    <text evidence="2">The sequence shown here is derived from an EMBL/GenBank/DDBJ whole genome shotgun (WGS) entry which is preliminary data.</text>
</comment>
<accession>A0A317Q6L1</accession>
<evidence type="ECO:0000256" key="1">
    <source>
        <dbReference type="SAM" id="SignalP"/>
    </source>
</evidence>
<keyword evidence="1" id="KW-0732">Signal</keyword>
<protein>
    <submittedName>
        <fullName evidence="2">Uncharacterized protein</fullName>
    </submittedName>
</protein>
<gene>
    <name evidence="2" type="ORF">DET45_11022</name>
</gene>
<organism evidence="2 3">
    <name type="scientific">Pseudidiomarina maritima</name>
    <dbReference type="NCBI Taxonomy" id="519453"/>
    <lineage>
        <taxon>Bacteria</taxon>
        <taxon>Pseudomonadati</taxon>
        <taxon>Pseudomonadota</taxon>
        <taxon>Gammaproteobacteria</taxon>
        <taxon>Alteromonadales</taxon>
        <taxon>Idiomarinaceae</taxon>
        <taxon>Pseudidiomarina</taxon>
    </lineage>
</organism>
<name>A0A317Q6L1_9GAMM</name>
<dbReference type="EMBL" id="QGTT01000010">
    <property type="protein sequence ID" value="PWW11837.1"/>
    <property type="molecule type" value="Genomic_DNA"/>
</dbReference>
<keyword evidence="3" id="KW-1185">Reference proteome</keyword>
<dbReference type="Proteomes" id="UP000246964">
    <property type="component" value="Unassembled WGS sequence"/>
</dbReference>